<accession>A0AAW5QYF7</accession>
<reference evidence="3 4" key="1">
    <citation type="submission" date="2022-04" db="EMBL/GenBank/DDBJ databases">
        <authorList>
            <person name="Ye Y.-Q."/>
            <person name="Du Z.-J."/>
        </authorList>
    </citation>
    <scope>NUCLEOTIDE SEQUENCE [LARGE SCALE GENOMIC DNA]</scope>
    <source>
        <strain evidence="3 4">A6E488</strain>
    </source>
</reference>
<evidence type="ECO:0000313" key="4">
    <source>
        <dbReference type="Proteomes" id="UP001320898"/>
    </source>
</evidence>
<keyword evidence="2" id="KW-0472">Membrane</keyword>
<dbReference type="InterPro" id="IPR010131">
    <property type="entry name" value="MdtP/NodT-like"/>
</dbReference>
<dbReference type="PANTHER" id="PTHR30203">
    <property type="entry name" value="OUTER MEMBRANE CATION EFFLUX PROTEIN"/>
    <property type="match status" value="1"/>
</dbReference>
<protein>
    <recommendedName>
        <fullName evidence="2">Protein CyaE</fullName>
    </recommendedName>
</protein>
<dbReference type="GO" id="GO:0009279">
    <property type="term" value="C:cell outer membrane"/>
    <property type="evidence" value="ECO:0007669"/>
    <property type="project" value="UniProtKB-SubCell"/>
</dbReference>
<dbReference type="PANTHER" id="PTHR30203:SF29">
    <property type="entry name" value="PROTEIN CYAE"/>
    <property type="match status" value="1"/>
</dbReference>
<dbReference type="PIRSF" id="PIRSF001892">
    <property type="entry name" value="CyaE"/>
    <property type="match status" value="1"/>
</dbReference>
<keyword evidence="2" id="KW-0813">Transport</keyword>
<evidence type="ECO:0000256" key="2">
    <source>
        <dbReference type="PIRNR" id="PIRNR001892"/>
    </source>
</evidence>
<keyword evidence="2" id="KW-0354">Hemolysis</keyword>
<proteinExistence type="inferred from homology"/>
<keyword evidence="4" id="KW-1185">Reference proteome</keyword>
<dbReference type="AlphaFoldDB" id="A0AAW5QYF7"/>
<dbReference type="GO" id="GO:0015562">
    <property type="term" value="F:efflux transmembrane transporter activity"/>
    <property type="evidence" value="ECO:0007669"/>
    <property type="project" value="InterPro"/>
</dbReference>
<comment type="similarity">
    <text evidence="1 2">Belongs to the outer membrane factor (OMF) (TC 1.B.17) family.</text>
</comment>
<dbReference type="InterPro" id="IPR003423">
    <property type="entry name" value="OMP_efflux"/>
</dbReference>
<comment type="function">
    <text evidence="2">CyaE is necessary for transport of calmodulin-sensitive adenylate cyclase-hemolysin (cyclolysin).</text>
</comment>
<name>A0AAW5QYF7_9HYPH</name>
<dbReference type="EMBL" id="JALIDZ010000006">
    <property type="protein sequence ID" value="MCT8972962.1"/>
    <property type="molecule type" value="Genomic_DNA"/>
</dbReference>
<comment type="caution">
    <text evidence="3">The sequence shown here is derived from an EMBL/GenBank/DDBJ whole genome shotgun (WGS) entry which is preliminary data.</text>
</comment>
<keyword evidence="2" id="KW-0998">Cell outer membrane</keyword>
<dbReference type="GO" id="GO:0031640">
    <property type="term" value="P:killing of cells of another organism"/>
    <property type="evidence" value="ECO:0007669"/>
    <property type="project" value="UniProtKB-KW"/>
</dbReference>
<comment type="subcellular location">
    <subcellularLocation>
        <location evidence="2">Cell outer membrane</location>
        <topology evidence="2">Peripheral membrane protein</topology>
    </subcellularLocation>
</comment>
<dbReference type="RefSeq" id="WP_261616547.1">
    <property type="nucleotide sequence ID" value="NZ_JALIDZ010000006.1"/>
</dbReference>
<sequence length="499" mass="51984">MLKIVCARVSRTGGLLLIAGLLAGCMNDSLKEVPVSPTQPWNPEASAVRSGDYSIPANPAVASLEAGIQSGRVYTLPELIDLAQRTNPATRIAWEEARQAALAVGMVEASFLPLITANVIGGEQAVVTPVPNLVGGTDYISTTANGIAPNLALQWLVFDFGQRQALQEAAEHTAYAANVGFNGTHQALIYNVTRSYYLYGAAQGNLAIARQALANSRQLQQAAEARYGNGTGTSIEVAQARQLAAQSNLRLVQAQDSLRDSYQDLLGAVGISPKSTIKIASSAGRGLPRARSLPTDDVIEAALSRRPDVLASYAAVKASQANARAAEADFLPKVYLGAVVATDNTSLQTGNLPKFGAQASTSGVLAGVTIPIYDGGLREANLRRAESTSAAAHARFEQTRDTAVREIVVASDTLRSALEAYVAASELVGAATVTHDAAFEAYRNGVGTITDATAAATGLLDARQARSDAHAAALVAASSLAFSLGAMTSRESPDQALRN</sequence>
<dbReference type="Pfam" id="PF02321">
    <property type="entry name" value="OEP"/>
    <property type="match status" value="2"/>
</dbReference>
<evidence type="ECO:0000313" key="3">
    <source>
        <dbReference type="EMBL" id="MCT8972962.1"/>
    </source>
</evidence>
<evidence type="ECO:0000256" key="1">
    <source>
        <dbReference type="ARBA" id="ARBA00007613"/>
    </source>
</evidence>
<dbReference type="Gene3D" id="1.20.1600.10">
    <property type="entry name" value="Outer membrane efflux proteins (OEP)"/>
    <property type="match status" value="1"/>
</dbReference>
<dbReference type="SUPFAM" id="SSF56954">
    <property type="entry name" value="Outer membrane efflux proteins (OEP)"/>
    <property type="match status" value="1"/>
</dbReference>
<dbReference type="PROSITE" id="PS51257">
    <property type="entry name" value="PROKAR_LIPOPROTEIN"/>
    <property type="match status" value="1"/>
</dbReference>
<gene>
    <name evidence="3" type="ORF">MUB46_13940</name>
</gene>
<dbReference type="Proteomes" id="UP001320898">
    <property type="component" value="Unassembled WGS sequence"/>
</dbReference>
<keyword evidence="2" id="KW-0204">Cytolysis</keyword>
<organism evidence="3 4">
    <name type="scientific">Microbaculum marinisediminis</name>
    <dbReference type="NCBI Taxonomy" id="2931392"/>
    <lineage>
        <taxon>Bacteria</taxon>
        <taxon>Pseudomonadati</taxon>
        <taxon>Pseudomonadota</taxon>
        <taxon>Alphaproteobacteria</taxon>
        <taxon>Hyphomicrobiales</taxon>
        <taxon>Tepidamorphaceae</taxon>
        <taxon>Microbaculum</taxon>
    </lineage>
</organism>
<dbReference type="InterPro" id="IPR028351">
    <property type="entry name" value="CyaE"/>
</dbReference>